<name>A0A6J7XFB2_9CAUD</name>
<dbReference type="EMBL" id="LR798417">
    <property type="protein sequence ID" value="CAB5229642.1"/>
    <property type="molecule type" value="Genomic_DNA"/>
</dbReference>
<gene>
    <name evidence="1" type="ORF">UFOVP1389_27</name>
    <name evidence="2" type="ORF">UFOVP1566_9</name>
</gene>
<reference evidence="2" key="1">
    <citation type="submission" date="2020-05" db="EMBL/GenBank/DDBJ databases">
        <authorList>
            <person name="Chiriac C."/>
            <person name="Salcher M."/>
            <person name="Ghai R."/>
            <person name="Kavagutti S V."/>
        </authorList>
    </citation>
    <scope>NUCLEOTIDE SEQUENCE</scope>
</reference>
<proteinExistence type="predicted"/>
<evidence type="ECO:0000313" key="2">
    <source>
        <dbReference type="EMBL" id="CAB5229642.1"/>
    </source>
</evidence>
<dbReference type="EMBL" id="LR797342">
    <property type="protein sequence ID" value="CAB4204122.1"/>
    <property type="molecule type" value="Genomic_DNA"/>
</dbReference>
<protein>
    <submittedName>
        <fullName evidence="2">Uncharacterized protein</fullName>
    </submittedName>
</protein>
<evidence type="ECO:0000313" key="1">
    <source>
        <dbReference type="EMBL" id="CAB4204122.1"/>
    </source>
</evidence>
<organism evidence="2">
    <name type="scientific">uncultured Caudovirales phage</name>
    <dbReference type="NCBI Taxonomy" id="2100421"/>
    <lineage>
        <taxon>Viruses</taxon>
        <taxon>Duplodnaviria</taxon>
        <taxon>Heunggongvirae</taxon>
        <taxon>Uroviricota</taxon>
        <taxon>Caudoviricetes</taxon>
        <taxon>Peduoviridae</taxon>
        <taxon>Maltschvirus</taxon>
        <taxon>Maltschvirus maltsch</taxon>
    </lineage>
</organism>
<sequence length="224" mass="25071">MARSTASVRVPVPKGQKAQFGKIEMVGYTQFIKAIRSAEDKGVADAKIRAANEHVAQIVITKARSLASTKMEKRAAGTLVTSKKVNAVAVVGGAKDVPYFGGANFGSHRNQRRIIKKPNVRGTRSRATKIRDDEDLDMIVKRVERQRVSRSGKTTTKKEGGFQVKVERTANGNVRVIRGWNQFPIEWAKGKDQFLYRAVTMQETQIIEEYQRFIDTWAGDAFNE</sequence>
<accession>A0A6J7XFB2</accession>